<dbReference type="VEuPathDB" id="FungiDB:GGTG_07384"/>
<evidence type="ECO:0000313" key="3">
    <source>
        <dbReference type="Proteomes" id="UP000006039"/>
    </source>
</evidence>
<dbReference type="AlphaFoldDB" id="J3P1I6"/>
<evidence type="ECO:0000313" key="1">
    <source>
        <dbReference type="EMBL" id="EJT77472.1"/>
    </source>
</evidence>
<dbReference type="HOGENOM" id="CLU_1722478_0_0_1"/>
<protein>
    <submittedName>
        <fullName evidence="1 2">Uncharacterized protein</fullName>
    </submittedName>
</protein>
<reference evidence="2" key="4">
    <citation type="journal article" date="2015" name="G3 (Bethesda)">
        <title>Genome sequences of three phytopathogenic species of the Magnaporthaceae family of fungi.</title>
        <authorList>
            <person name="Okagaki L.H."/>
            <person name="Nunes C.C."/>
            <person name="Sailsbery J."/>
            <person name="Clay B."/>
            <person name="Brown D."/>
            <person name="John T."/>
            <person name="Oh Y."/>
            <person name="Young N."/>
            <person name="Fitzgerald M."/>
            <person name="Haas B.J."/>
            <person name="Zeng Q."/>
            <person name="Young S."/>
            <person name="Adiconis X."/>
            <person name="Fan L."/>
            <person name="Levin J.Z."/>
            <person name="Mitchell T.K."/>
            <person name="Okubara P.A."/>
            <person name="Farman M.L."/>
            <person name="Kohn L.M."/>
            <person name="Birren B."/>
            <person name="Ma L.-J."/>
            <person name="Dean R.A."/>
        </authorList>
    </citation>
    <scope>NUCLEOTIDE SEQUENCE</scope>
    <source>
        <strain evidence="2">R3-111a-1</strain>
    </source>
</reference>
<dbReference type="RefSeq" id="XP_009223472.1">
    <property type="nucleotide sequence ID" value="XM_009225208.1"/>
</dbReference>
<gene>
    <name evidence="2" type="primary">20347842</name>
    <name evidence="1" type="ORF">GGTG_07384</name>
</gene>
<evidence type="ECO:0000313" key="2">
    <source>
        <dbReference type="EnsemblFungi" id="EJT77472"/>
    </source>
</evidence>
<dbReference type="GeneID" id="20347842"/>
<dbReference type="Proteomes" id="UP000006039">
    <property type="component" value="Unassembled WGS sequence"/>
</dbReference>
<organism evidence="1">
    <name type="scientific">Gaeumannomyces tritici (strain R3-111a-1)</name>
    <name type="common">Wheat and barley take-all root rot fungus</name>
    <name type="synonym">Gaeumannomyces graminis var. tritici</name>
    <dbReference type="NCBI Taxonomy" id="644352"/>
    <lineage>
        <taxon>Eukaryota</taxon>
        <taxon>Fungi</taxon>
        <taxon>Dikarya</taxon>
        <taxon>Ascomycota</taxon>
        <taxon>Pezizomycotina</taxon>
        <taxon>Sordariomycetes</taxon>
        <taxon>Sordariomycetidae</taxon>
        <taxon>Magnaporthales</taxon>
        <taxon>Magnaporthaceae</taxon>
        <taxon>Gaeumannomyces</taxon>
    </lineage>
</organism>
<keyword evidence="3" id="KW-1185">Reference proteome</keyword>
<dbReference type="EnsemblFungi" id="EJT77472">
    <property type="protein sequence ID" value="EJT77472"/>
    <property type="gene ID" value="GGTG_07384"/>
</dbReference>
<accession>J3P1I6</accession>
<reference evidence="3" key="1">
    <citation type="submission" date="2010-07" db="EMBL/GenBank/DDBJ databases">
        <title>The genome sequence of Gaeumannomyces graminis var. tritici strain R3-111a-1.</title>
        <authorList>
            <consortium name="The Broad Institute Genome Sequencing Platform"/>
            <person name="Ma L.-J."/>
            <person name="Dead R."/>
            <person name="Young S."/>
            <person name="Zeng Q."/>
            <person name="Koehrsen M."/>
            <person name="Alvarado L."/>
            <person name="Berlin A."/>
            <person name="Chapman S.B."/>
            <person name="Chen Z."/>
            <person name="Freedman E."/>
            <person name="Gellesch M."/>
            <person name="Goldberg J."/>
            <person name="Griggs A."/>
            <person name="Gujja S."/>
            <person name="Heilman E.R."/>
            <person name="Heiman D."/>
            <person name="Hepburn T."/>
            <person name="Howarth C."/>
            <person name="Jen D."/>
            <person name="Larson L."/>
            <person name="Mehta T."/>
            <person name="Neiman D."/>
            <person name="Pearson M."/>
            <person name="Roberts A."/>
            <person name="Saif S."/>
            <person name="Shea T."/>
            <person name="Shenoy N."/>
            <person name="Sisk P."/>
            <person name="Stolte C."/>
            <person name="Sykes S."/>
            <person name="Walk T."/>
            <person name="White J."/>
            <person name="Yandava C."/>
            <person name="Haas B."/>
            <person name="Nusbaum C."/>
            <person name="Birren B."/>
        </authorList>
    </citation>
    <scope>NUCLEOTIDE SEQUENCE [LARGE SCALE GENOMIC DNA]</scope>
    <source>
        <strain evidence="3">R3-111a-1</strain>
    </source>
</reference>
<dbReference type="EMBL" id="GL385397">
    <property type="protein sequence ID" value="EJT77472.1"/>
    <property type="molecule type" value="Genomic_DNA"/>
</dbReference>
<reference evidence="2" key="5">
    <citation type="submission" date="2018-04" db="UniProtKB">
        <authorList>
            <consortium name="EnsemblFungi"/>
        </authorList>
    </citation>
    <scope>IDENTIFICATION</scope>
    <source>
        <strain evidence="2">R3-111a-1</strain>
    </source>
</reference>
<reference evidence="1" key="2">
    <citation type="submission" date="2010-07" db="EMBL/GenBank/DDBJ databases">
        <authorList>
            <consortium name="The Broad Institute Genome Sequencing Platform"/>
            <consortium name="Broad Institute Genome Sequencing Center for Infectious Disease"/>
            <person name="Ma L.-J."/>
            <person name="Dead R."/>
            <person name="Young S."/>
            <person name="Zeng Q."/>
            <person name="Koehrsen M."/>
            <person name="Alvarado L."/>
            <person name="Berlin A."/>
            <person name="Chapman S.B."/>
            <person name="Chen Z."/>
            <person name="Freedman E."/>
            <person name="Gellesch M."/>
            <person name="Goldberg J."/>
            <person name="Griggs A."/>
            <person name="Gujja S."/>
            <person name="Heilman E.R."/>
            <person name="Heiman D."/>
            <person name="Hepburn T."/>
            <person name="Howarth C."/>
            <person name="Jen D."/>
            <person name="Larson L."/>
            <person name="Mehta T."/>
            <person name="Neiman D."/>
            <person name="Pearson M."/>
            <person name="Roberts A."/>
            <person name="Saif S."/>
            <person name="Shea T."/>
            <person name="Shenoy N."/>
            <person name="Sisk P."/>
            <person name="Stolte C."/>
            <person name="Sykes S."/>
            <person name="Walk T."/>
            <person name="White J."/>
            <person name="Yandava C."/>
            <person name="Haas B."/>
            <person name="Nusbaum C."/>
            <person name="Birren B."/>
        </authorList>
    </citation>
    <scope>NUCLEOTIDE SEQUENCE</scope>
    <source>
        <strain evidence="1">R3-111a-1</strain>
    </source>
</reference>
<name>J3P1I6_GAET3</name>
<sequence>MVPVFGSSIRVFCLVRLLLKAREWNNRGLRGLMAGPNVSFPEEAALPPLIAFGMFSGACPNFVERVCILGISLYRGGKVSLCKFDLLGEAIKGLACFVTEALFDGIYTLRNSSFVLLRQSRKNKKLFVTKGSITGLESAQCIDNFLRPLGNA</sequence>
<proteinExistence type="predicted"/>
<reference evidence="1" key="3">
    <citation type="submission" date="2010-09" db="EMBL/GenBank/DDBJ databases">
        <title>Annotation of Gaeumannomyces graminis var. tritici R3-111a-1.</title>
        <authorList>
            <consortium name="The Broad Institute Genome Sequencing Platform"/>
            <person name="Ma L.-J."/>
            <person name="Dead R."/>
            <person name="Young S.K."/>
            <person name="Zeng Q."/>
            <person name="Gargeya S."/>
            <person name="Fitzgerald M."/>
            <person name="Haas B."/>
            <person name="Abouelleil A."/>
            <person name="Alvarado L."/>
            <person name="Arachchi H.M."/>
            <person name="Berlin A."/>
            <person name="Brown A."/>
            <person name="Chapman S.B."/>
            <person name="Chen Z."/>
            <person name="Dunbar C."/>
            <person name="Freedman E."/>
            <person name="Gearin G."/>
            <person name="Gellesch M."/>
            <person name="Goldberg J."/>
            <person name="Griggs A."/>
            <person name="Gujja S."/>
            <person name="Heiman D."/>
            <person name="Howarth C."/>
            <person name="Larson L."/>
            <person name="Lui A."/>
            <person name="MacDonald P.J.P."/>
            <person name="Mehta T."/>
            <person name="Montmayeur A."/>
            <person name="Murphy C."/>
            <person name="Neiman D."/>
            <person name="Pearson M."/>
            <person name="Priest M."/>
            <person name="Roberts A."/>
            <person name="Saif S."/>
            <person name="Shea T."/>
            <person name="Shenoy N."/>
            <person name="Sisk P."/>
            <person name="Stolte C."/>
            <person name="Sykes S."/>
            <person name="Yandava C."/>
            <person name="Wortman J."/>
            <person name="Nusbaum C."/>
            <person name="Birren B."/>
        </authorList>
    </citation>
    <scope>NUCLEOTIDE SEQUENCE</scope>
    <source>
        <strain evidence="1">R3-111a-1</strain>
    </source>
</reference>